<dbReference type="SUPFAM" id="SSF47384">
    <property type="entry name" value="Homodimeric domain of signal transducing histidine kinase"/>
    <property type="match status" value="1"/>
</dbReference>
<dbReference type="PROSITE" id="PS50109">
    <property type="entry name" value="HIS_KIN"/>
    <property type="match status" value="1"/>
</dbReference>
<evidence type="ECO:0000313" key="10">
    <source>
        <dbReference type="Proteomes" id="UP001589595"/>
    </source>
</evidence>
<accession>A0ABD5MLX8</accession>
<dbReference type="EMBL" id="JBHMAJ010000003">
    <property type="protein sequence ID" value="MFB9823460.1"/>
    <property type="molecule type" value="Genomic_DNA"/>
</dbReference>
<reference evidence="9" key="1">
    <citation type="submission" date="2024-09" db="EMBL/GenBank/DDBJ databases">
        <authorList>
            <person name="Sun Q."/>
        </authorList>
    </citation>
    <scope>NUCLEOTIDE SEQUENCE [LARGE SCALE GENOMIC DNA]</scope>
    <source>
        <strain evidence="9">JCM 31273</strain>
    </source>
</reference>
<evidence type="ECO:0000256" key="3">
    <source>
        <dbReference type="ARBA" id="ARBA00022553"/>
    </source>
</evidence>
<evidence type="ECO:0000256" key="6">
    <source>
        <dbReference type="ARBA" id="ARBA00023012"/>
    </source>
</evidence>
<dbReference type="Proteomes" id="UP001589595">
    <property type="component" value="Unassembled WGS sequence"/>
</dbReference>
<keyword evidence="3" id="KW-0597">Phosphoprotein</keyword>
<dbReference type="SUPFAM" id="SSF55781">
    <property type="entry name" value="GAF domain-like"/>
    <property type="match status" value="1"/>
</dbReference>
<gene>
    <name evidence="9" type="ORF">ACFFOL_04580</name>
</gene>
<dbReference type="Pfam" id="PF00512">
    <property type="entry name" value="HisKA"/>
    <property type="match status" value="1"/>
</dbReference>
<keyword evidence="9" id="KW-0067">ATP-binding</keyword>
<dbReference type="GO" id="GO:0005524">
    <property type="term" value="F:ATP binding"/>
    <property type="evidence" value="ECO:0007669"/>
    <property type="project" value="UniProtKB-KW"/>
</dbReference>
<dbReference type="InterPro" id="IPR035965">
    <property type="entry name" value="PAS-like_dom_sf"/>
</dbReference>
<evidence type="ECO:0000313" key="9">
    <source>
        <dbReference type="EMBL" id="MFB9823460.1"/>
    </source>
</evidence>
<dbReference type="SMART" id="SM00387">
    <property type="entry name" value="HATPase_c"/>
    <property type="match status" value="1"/>
</dbReference>
<dbReference type="PANTHER" id="PTHR43711:SF1">
    <property type="entry name" value="HISTIDINE KINASE 1"/>
    <property type="match status" value="1"/>
</dbReference>
<dbReference type="PRINTS" id="PR00344">
    <property type="entry name" value="BCTRLSENSOR"/>
</dbReference>
<evidence type="ECO:0000256" key="5">
    <source>
        <dbReference type="ARBA" id="ARBA00022777"/>
    </source>
</evidence>
<dbReference type="InterPro" id="IPR050736">
    <property type="entry name" value="Sensor_HK_Regulatory"/>
</dbReference>
<keyword evidence="9" id="KW-0547">Nucleotide-binding</keyword>
<dbReference type="Gene3D" id="1.10.287.130">
    <property type="match status" value="1"/>
</dbReference>
<keyword evidence="5" id="KW-0418">Kinase</keyword>
<dbReference type="Pfam" id="PF02518">
    <property type="entry name" value="HATPase_c"/>
    <property type="match status" value="1"/>
</dbReference>
<dbReference type="PANTHER" id="PTHR43711">
    <property type="entry name" value="TWO-COMPONENT HISTIDINE KINASE"/>
    <property type="match status" value="1"/>
</dbReference>
<dbReference type="RefSeq" id="WP_222922440.1">
    <property type="nucleotide sequence ID" value="NZ_CP082286.1"/>
</dbReference>
<feature type="compositionally biased region" description="Basic and acidic residues" evidence="7">
    <location>
        <begin position="1"/>
        <end position="10"/>
    </location>
</feature>
<feature type="region of interest" description="Disordered" evidence="7">
    <location>
        <begin position="1"/>
        <end position="20"/>
    </location>
</feature>
<dbReference type="InterPro" id="IPR000014">
    <property type="entry name" value="PAS"/>
</dbReference>
<dbReference type="Pfam" id="PF08448">
    <property type="entry name" value="PAS_4"/>
    <property type="match status" value="1"/>
</dbReference>
<dbReference type="GeneID" id="67209726"/>
<feature type="domain" description="Histidine kinase" evidence="8">
    <location>
        <begin position="319"/>
        <end position="510"/>
    </location>
</feature>
<dbReference type="InterPro" id="IPR005467">
    <property type="entry name" value="His_kinase_dom"/>
</dbReference>
<evidence type="ECO:0000256" key="7">
    <source>
        <dbReference type="SAM" id="MobiDB-lite"/>
    </source>
</evidence>
<dbReference type="AlphaFoldDB" id="A0ABD5MLX8"/>
<dbReference type="EC" id="2.7.13.3" evidence="2"/>
<evidence type="ECO:0000256" key="4">
    <source>
        <dbReference type="ARBA" id="ARBA00022679"/>
    </source>
</evidence>
<dbReference type="GO" id="GO:0004673">
    <property type="term" value="F:protein histidine kinase activity"/>
    <property type="evidence" value="ECO:0007669"/>
    <property type="project" value="UniProtKB-EC"/>
</dbReference>
<dbReference type="Gene3D" id="3.30.450.40">
    <property type="match status" value="1"/>
</dbReference>
<dbReference type="Gene3D" id="3.30.565.10">
    <property type="entry name" value="Histidine kinase-like ATPase, C-terminal domain"/>
    <property type="match status" value="1"/>
</dbReference>
<dbReference type="InterPro" id="IPR036890">
    <property type="entry name" value="HATPase_C_sf"/>
</dbReference>
<dbReference type="SUPFAM" id="SSF55874">
    <property type="entry name" value="ATPase domain of HSP90 chaperone/DNA topoisomerase II/histidine kinase"/>
    <property type="match status" value="1"/>
</dbReference>
<organism evidence="9 10">
    <name type="scientific">Halobaculum roseum</name>
    <dbReference type="NCBI Taxonomy" id="2175149"/>
    <lineage>
        <taxon>Archaea</taxon>
        <taxon>Methanobacteriati</taxon>
        <taxon>Methanobacteriota</taxon>
        <taxon>Stenosarchaea group</taxon>
        <taxon>Halobacteria</taxon>
        <taxon>Halobacteriales</taxon>
        <taxon>Haloferacaceae</taxon>
        <taxon>Halobaculum</taxon>
    </lineage>
</organism>
<sequence length="510" mass="56599">MGDSGERTEPDVTPGGWGTEEVIDPALLDRMTDGFHAYDDEWNTTYLNERARRIVSEAAGVDLSTEEIVGRNVWEVVPEAVGTEIYDRYHEAMESQEPTEFEEYYEPLDTWFEIRAYPSESGLSVFFRDVTEQRVRREDLRARGEVLRGVTATIADADLSFEDRVSRLLRIGAEMLGTEYGTLSRIRDDRYVFEVVHAPDDSVVAGDEVDLSTTNCERVVVTEESLALSDVGEEPDLAERAGYTDWGISCYLGVPVRVNGSVYGTFCFYDRDAREEPFREWEVTTVELMAEWVSAALERQVVEENLRRQNDRLEEFAAIVSHDLRNPLAIAKGQTELAAEECDSEHLVKARNAHERMERIVSDVLTMAQTGTAVEDPEPVDLTAAAREAWATVDTGEATLDASGAPTVTADESRLLQLLENLFRNAVEHGGGDVHVVVESIPGGFAVADDGPGVPPEHREEAFDHGFSTRDDGTGFGLNIVRTIAEAHGWTVSLTDAESGGARFEFAETN</sequence>
<evidence type="ECO:0000259" key="8">
    <source>
        <dbReference type="PROSITE" id="PS50109"/>
    </source>
</evidence>
<keyword evidence="6" id="KW-0902">Two-component regulatory system</keyword>
<proteinExistence type="predicted"/>
<dbReference type="InterPro" id="IPR004358">
    <property type="entry name" value="Sig_transdc_His_kin-like_C"/>
</dbReference>
<dbReference type="InterPro" id="IPR013656">
    <property type="entry name" value="PAS_4"/>
</dbReference>
<keyword evidence="4" id="KW-0808">Transferase</keyword>
<dbReference type="InterPro" id="IPR029016">
    <property type="entry name" value="GAF-like_dom_sf"/>
</dbReference>
<protein>
    <recommendedName>
        <fullName evidence="2">histidine kinase</fullName>
        <ecNumber evidence="2">2.7.13.3</ecNumber>
    </recommendedName>
</protein>
<dbReference type="Pfam" id="PF01590">
    <property type="entry name" value="GAF"/>
    <property type="match status" value="1"/>
</dbReference>
<dbReference type="CDD" id="cd00130">
    <property type="entry name" value="PAS"/>
    <property type="match status" value="1"/>
</dbReference>
<dbReference type="InterPro" id="IPR003018">
    <property type="entry name" value="GAF"/>
</dbReference>
<evidence type="ECO:0000256" key="1">
    <source>
        <dbReference type="ARBA" id="ARBA00000085"/>
    </source>
</evidence>
<dbReference type="InterPro" id="IPR003661">
    <property type="entry name" value="HisK_dim/P_dom"/>
</dbReference>
<comment type="catalytic activity">
    <reaction evidence="1">
        <text>ATP + protein L-histidine = ADP + protein N-phospho-L-histidine.</text>
        <dbReference type="EC" id="2.7.13.3"/>
    </reaction>
</comment>
<dbReference type="InterPro" id="IPR036097">
    <property type="entry name" value="HisK_dim/P_sf"/>
</dbReference>
<dbReference type="GO" id="GO:0000160">
    <property type="term" value="P:phosphorelay signal transduction system"/>
    <property type="evidence" value="ECO:0007669"/>
    <property type="project" value="UniProtKB-KW"/>
</dbReference>
<comment type="caution">
    <text evidence="9">The sequence shown here is derived from an EMBL/GenBank/DDBJ whole genome shotgun (WGS) entry which is preliminary data.</text>
</comment>
<dbReference type="InterPro" id="IPR003594">
    <property type="entry name" value="HATPase_dom"/>
</dbReference>
<keyword evidence="10" id="KW-1185">Reference proteome</keyword>
<dbReference type="SMART" id="SM00388">
    <property type="entry name" value="HisKA"/>
    <property type="match status" value="1"/>
</dbReference>
<name>A0ABD5MLX8_9EURY</name>
<dbReference type="SMART" id="SM00065">
    <property type="entry name" value="GAF"/>
    <property type="match status" value="1"/>
</dbReference>
<dbReference type="SUPFAM" id="SSF55785">
    <property type="entry name" value="PYP-like sensor domain (PAS domain)"/>
    <property type="match status" value="1"/>
</dbReference>
<dbReference type="CDD" id="cd00082">
    <property type="entry name" value="HisKA"/>
    <property type="match status" value="1"/>
</dbReference>
<dbReference type="Gene3D" id="3.30.450.20">
    <property type="entry name" value="PAS domain"/>
    <property type="match status" value="1"/>
</dbReference>
<evidence type="ECO:0000256" key="2">
    <source>
        <dbReference type="ARBA" id="ARBA00012438"/>
    </source>
</evidence>